<evidence type="ECO:0000313" key="3">
    <source>
        <dbReference type="Proteomes" id="UP001500507"/>
    </source>
</evidence>
<proteinExistence type="predicted"/>
<sequence>MKKLGLIIFVLLFQLTTSCKKAVAQEEQQIQLVTQAEMQELIKLKKAQIIDVRTVKEFNEVHLNNAQNIVYDDNFANKLEHLDKTKPVAVYCGRGGRSAKCAKILKEKGFEKIYDLNGGLSKWKFDKVEADN</sequence>
<reference evidence="2 3" key="1">
    <citation type="journal article" date="2019" name="Int. J. Syst. Evol. Microbiol.">
        <title>The Global Catalogue of Microorganisms (GCM) 10K type strain sequencing project: providing services to taxonomists for standard genome sequencing and annotation.</title>
        <authorList>
            <consortium name="The Broad Institute Genomics Platform"/>
            <consortium name="The Broad Institute Genome Sequencing Center for Infectious Disease"/>
            <person name="Wu L."/>
            <person name="Ma J."/>
        </authorList>
    </citation>
    <scope>NUCLEOTIDE SEQUENCE [LARGE SCALE GENOMIC DNA]</scope>
    <source>
        <strain evidence="2 3">JCM 16082</strain>
    </source>
</reference>
<protein>
    <recommendedName>
        <fullName evidence="1">Rhodanese domain-containing protein</fullName>
    </recommendedName>
</protein>
<dbReference type="RefSeq" id="WP_343767706.1">
    <property type="nucleotide sequence ID" value="NZ_BAAAFG010000016.1"/>
</dbReference>
<accession>A0ABN1MJ70</accession>
<dbReference type="Gene3D" id="3.40.250.10">
    <property type="entry name" value="Rhodanese-like domain"/>
    <property type="match status" value="1"/>
</dbReference>
<evidence type="ECO:0000259" key="1">
    <source>
        <dbReference type="PROSITE" id="PS50206"/>
    </source>
</evidence>
<dbReference type="SUPFAM" id="SSF52821">
    <property type="entry name" value="Rhodanese/Cell cycle control phosphatase"/>
    <property type="match status" value="1"/>
</dbReference>
<organism evidence="2 3">
    <name type="scientific">Gangjinia marincola</name>
    <dbReference type="NCBI Taxonomy" id="578463"/>
    <lineage>
        <taxon>Bacteria</taxon>
        <taxon>Pseudomonadati</taxon>
        <taxon>Bacteroidota</taxon>
        <taxon>Flavobacteriia</taxon>
        <taxon>Flavobacteriales</taxon>
        <taxon>Flavobacteriaceae</taxon>
        <taxon>Gangjinia</taxon>
    </lineage>
</organism>
<dbReference type="PROSITE" id="PS51257">
    <property type="entry name" value="PROKAR_LIPOPROTEIN"/>
    <property type="match status" value="1"/>
</dbReference>
<keyword evidence="3" id="KW-1185">Reference proteome</keyword>
<dbReference type="SMART" id="SM00450">
    <property type="entry name" value="RHOD"/>
    <property type="match status" value="1"/>
</dbReference>
<dbReference type="InterPro" id="IPR050229">
    <property type="entry name" value="GlpE_sulfurtransferase"/>
</dbReference>
<name>A0ABN1MJ70_9FLAO</name>
<dbReference type="EMBL" id="BAAAFG010000016">
    <property type="protein sequence ID" value="GAA0873131.1"/>
    <property type="molecule type" value="Genomic_DNA"/>
</dbReference>
<dbReference type="Pfam" id="PF00581">
    <property type="entry name" value="Rhodanese"/>
    <property type="match status" value="1"/>
</dbReference>
<dbReference type="PROSITE" id="PS50206">
    <property type="entry name" value="RHODANESE_3"/>
    <property type="match status" value="1"/>
</dbReference>
<comment type="caution">
    <text evidence="2">The sequence shown here is derived from an EMBL/GenBank/DDBJ whole genome shotgun (WGS) entry which is preliminary data.</text>
</comment>
<dbReference type="PANTHER" id="PTHR43031:SF1">
    <property type="entry name" value="PYRIDINE NUCLEOTIDE-DISULPHIDE OXIDOREDUCTASE"/>
    <property type="match status" value="1"/>
</dbReference>
<dbReference type="InterPro" id="IPR036873">
    <property type="entry name" value="Rhodanese-like_dom_sf"/>
</dbReference>
<dbReference type="CDD" id="cd00158">
    <property type="entry name" value="RHOD"/>
    <property type="match status" value="1"/>
</dbReference>
<evidence type="ECO:0000313" key="2">
    <source>
        <dbReference type="EMBL" id="GAA0873131.1"/>
    </source>
</evidence>
<dbReference type="InterPro" id="IPR001763">
    <property type="entry name" value="Rhodanese-like_dom"/>
</dbReference>
<dbReference type="PANTHER" id="PTHR43031">
    <property type="entry name" value="FAD-DEPENDENT OXIDOREDUCTASE"/>
    <property type="match status" value="1"/>
</dbReference>
<gene>
    <name evidence="2" type="ORF">GCM10009117_22780</name>
</gene>
<dbReference type="Proteomes" id="UP001500507">
    <property type="component" value="Unassembled WGS sequence"/>
</dbReference>
<feature type="domain" description="Rhodanese" evidence="1">
    <location>
        <begin position="43"/>
        <end position="130"/>
    </location>
</feature>